<reference evidence="2" key="1">
    <citation type="journal article" date="2022" name="Int. J. Mol. Sci.">
        <title>Draft Genome of Tanacetum Coccineum: Genomic Comparison of Closely Related Tanacetum-Family Plants.</title>
        <authorList>
            <person name="Yamashiro T."/>
            <person name="Shiraishi A."/>
            <person name="Nakayama K."/>
            <person name="Satake H."/>
        </authorList>
    </citation>
    <scope>NUCLEOTIDE SEQUENCE</scope>
</reference>
<keyword evidence="2" id="KW-0548">Nucleotidyltransferase</keyword>
<proteinExistence type="predicted"/>
<protein>
    <submittedName>
        <fullName evidence="2">RNA-directed DNA polymerase, eukaryota, reverse transcriptase zinc-binding domain protein</fullName>
    </submittedName>
</protein>
<keyword evidence="2" id="KW-0808">Transferase</keyword>
<feature type="domain" description="Reverse transcriptase zinc-binding" evidence="1">
    <location>
        <begin position="25"/>
        <end position="76"/>
    </location>
</feature>
<dbReference type="Proteomes" id="UP001151760">
    <property type="component" value="Unassembled WGS sequence"/>
</dbReference>
<evidence type="ECO:0000313" key="2">
    <source>
        <dbReference type="EMBL" id="GJT32140.1"/>
    </source>
</evidence>
<comment type="caution">
    <text evidence="2">The sequence shown here is derived from an EMBL/GenBank/DDBJ whole genome shotgun (WGS) entry which is preliminary data.</text>
</comment>
<keyword evidence="3" id="KW-1185">Reference proteome</keyword>
<evidence type="ECO:0000259" key="1">
    <source>
        <dbReference type="Pfam" id="PF13966"/>
    </source>
</evidence>
<gene>
    <name evidence="2" type="ORF">Tco_0922559</name>
</gene>
<dbReference type="InterPro" id="IPR026960">
    <property type="entry name" value="RVT-Znf"/>
</dbReference>
<organism evidence="2 3">
    <name type="scientific">Tanacetum coccineum</name>
    <dbReference type="NCBI Taxonomy" id="301880"/>
    <lineage>
        <taxon>Eukaryota</taxon>
        <taxon>Viridiplantae</taxon>
        <taxon>Streptophyta</taxon>
        <taxon>Embryophyta</taxon>
        <taxon>Tracheophyta</taxon>
        <taxon>Spermatophyta</taxon>
        <taxon>Magnoliopsida</taxon>
        <taxon>eudicotyledons</taxon>
        <taxon>Gunneridae</taxon>
        <taxon>Pentapetalae</taxon>
        <taxon>asterids</taxon>
        <taxon>campanulids</taxon>
        <taxon>Asterales</taxon>
        <taxon>Asteraceae</taxon>
        <taxon>Asteroideae</taxon>
        <taxon>Anthemideae</taxon>
        <taxon>Anthemidinae</taxon>
        <taxon>Tanacetum</taxon>
    </lineage>
</organism>
<dbReference type="GO" id="GO:0003964">
    <property type="term" value="F:RNA-directed DNA polymerase activity"/>
    <property type="evidence" value="ECO:0007669"/>
    <property type="project" value="UniProtKB-KW"/>
</dbReference>
<accession>A0ABQ5CZN8</accession>
<reference evidence="2" key="2">
    <citation type="submission" date="2022-01" db="EMBL/GenBank/DDBJ databases">
        <authorList>
            <person name="Yamashiro T."/>
            <person name="Shiraishi A."/>
            <person name="Satake H."/>
            <person name="Nakayama K."/>
        </authorList>
    </citation>
    <scope>NUCLEOTIDE SEQUENCE</scope>
</reference>
<name>A0ABQ5CZN8_9ASTR</name>
<dbReference type="EMBL" id="BQNB010014766">
    <property type="protein sequence ID" value="GJT32140.1"/>
    <property type="molecule type" value="Genomic_DNA"/>
</dbReference>
<keyword evidence="2" id="KW-0695">RNA-directed DNA polymerase</keyword>
<sequence length="180" mass="21313">MLLDKHVLLVSPLTLDGPRSFLVSFNVFLWRMLLDRLPTRTNLYNRGIGIDCVLCPNCEAAIENRNHLFFDCSMSVDLPRLIGRWWNIHIPSFGDPPSWEMWFNGLNLSSLQKRILEATFVSMWWHIWKFRNSSLFSLKKPRKEMIFDNIVSHTFFWVNHRCMKFNVSKVAWLNDPLNAL</sequence>
<evidence type="ECO:0000313" key="3">
    <source>
        <dbReference type="Proteomes" id="UP001151760"/>
    </source>
</evidence>
<dbReference type="Pfam" id="PF13966">
    <property type="entry name" value="zf-RVT"/>
    <property type="match status" value="1"/>
</dbReference>